<dbReference type="GO" id="GO:0003992">
    <property type="term" value="F:N2-acetyl-L-ornithine:2-oxoglutarate 5-aminotransferase activity"/>
    <property type="evidence" value="ECO:0007669"/>
    <property type="project" value="UniProtKB-EC"/>
</dbReference>
<dbReference type="AlphaFoldDB" id="A0AA97I5D9"/>
<sequence length="401" mass="41319">MTTWQDDASRDLMSLGGRLALLTRGEGSSVWDDEGRRYLDFLGGIAVNGLGHGHPVFVEAVSRQAATLAHVSNYFASPAQLELAARLKRLAGTGESGRVFLANSGAEANEAAIKLARLHGGKTGKTSILVLNGAFHGRTTGTLSLTPKAAYQDPFRPLLPGIRAIDPTIEALEAAVDDTVVALIAEPIQGEAGVVPLPDGYLARARELTSRHGALLILDEVQTGSGRTGEWFAFQREGIAPDAVTLAKSIGAGFPLGALITFGAASDLFSPGTHNSTFGGNPLASAVANAVLDHIETEGLLDNVAARGAQLREGVGGLPLVTGTRGAGLLIGITLSAPVAGEVRAAAHERGLIVNAPADDVIRIAPAYTIGDAEVEEFLVLFGEALAAVAATIPTPTETPA</sequence>
<dbReference type="PANTHER" id="PTHR11986">
    <property type="entry name" value="AMINOTRANSFERASE CLASS III"/>
    <property type="match status" value="1"/>
</dbReference>
<proteinExistence type="inferred from homology"/>
<dbReference type="NCBIfam" id="NF002874">
    <property type="entry name" value="PRK03244.1"/>
    <property type="match status" value="1"/>
</dbReference>
<accession>A0AA97I5D9</accession>
<gene>
    <name evidence="6" type="ORF">N8K70_11430</name>
</gene>
<evidence type="ECO:0000256" key="3">
    <source>
        <dbReference type="ARBA" id="ARBA00022679"/>
    </source>
</evidence>
<dbReference type="PIRSF" id="PIRSF000521">
    <property type="entry name" value="Transaminase_4ab_Lys_Orn"/>
    <property type="match status" value="1"/>
</dbReference>
<dbReference type="Gene3D" id="3.40.640.10">
    <property type="entry name" value="Type I PLP-dependent aspartate aminotransferase-like (Major domain)"/>
    <property type="match status" value="1"/>
</dbReference>
<comment type="cofactor">
    <cofactor evidence="1">
        <name>pyridoxal 5'-phosphate</name>
        <dbReference type="ChEBI" id="CHEBI:597326"/>
    </cofactor>
</comment>
<dbReference type="PANTHER" id="PTHR11986:SF79">
    <property type="entry name" value="ACETYLORNITHINE AMINOTRANSFERASE, MITOCHONDRIAL"/>
    <property type="match status" value="1"/>
</dbReference>
<dbReference type="Proteomes" id="UP001305498">
    <property type="component" value="Chromosome"/>
</dbReference>
<dbReference type="InterPro" id="IPR050103">
    <property type="entry name" value="Class-III_PLP-dep_AT"/>
</dbReference>
<dbReference type="CDD" id="cd00610">
    <property type="entry name" value="OAT_like"/>
    <property type="match status" value="1"/>
</dbReference>
<name>A0AA97I5D9_9MICO</name>
<keyword evidence="2 6" id="KW-0032">Aminotransferase</keyword>
<organism evidence="6 7">
    <name type="scientific">Microbacterium betulae</name>
    <dbReference type="NCBI Taxonomy" id="2981139"/>
    <lineage>
        <taxon>Bacteria</taxon>
        <taxon>Bacillati</taxon>
        <taxon>Actinomycetota</taxon>
        <taxon>Actinomycetes</taxon>
        <taxon>Micrococcales</taxon>
        <taxon>Microbacteriaceae</taxon>
        <taxon>Microbacterium</taxon>
    </lineage>
</organism>
<evidence type="ECO:0000256" key="2">
    <source>
        <dbReference type="ARBA" id="ARBA00022576"/>
    </source>
</evidence>
<evidence type="ECO:0000313" key="6">
    <source>
        <dbReference type="EMBL" id="WOF21987.1"/>
    </source>
</evidence>
<reference evidence="6 7" key="1">
    <citation type="submission" date="2023-02" db="EMBL/GenBank/DDBJ databases">
        <title>Microbacterium betulae sp. nov., isolated from birch wood.</title>
        <authorList>
            <person name="Pasciak M."/>
            <person name="Pawlik K.J."/>
            <person name="Martynowski D."/>
            <person name="Laczmanski L."/>
            <person name="Ciekot J."/>
            <person name="Szponar B."/>
            <person name="Wojcik-Fatla A."/>
            <person name="Mackiewicz B."/>
            <person name="Farian E."/>
            <person name="Cholewa G."/>
            <person name="Cholewa A."/>
            <person name="Dutkiewicz J."/>
        </authorList>
    </citation>
    <scope>NUCLEOTIDE SEQUENCE [LARGE SCALE GENOMIC DNA]</scope>
    <source>
        <strain evidence="6 7">AB</strain>
    </source>
</reference>
<dbReference type="EMBL" id="CP118157">
    <property type="protein sequence ID" value="WOF21987.1"/>
    <property type="molecule type" value="Genomic_DNA"/>
</dbReference>
<dbReference type="KEGG" id="mbet:N8K70_11430"/>
<dbReference type="GO" id="GO:0042802">
    <property type="term" value="F:identical protein binding"/>
    <property type="evidence" value="ECO:0007669"/>
    <property type="project" value="TreeGrafter"/>
</dbReference>
<evidence type="ECO:0000313" key="7">
    <source>
        <dbReference type="Proteomes" id="UP001305498"/>
    </source>
</evidence>
<dbReference type="SUPFAM" id="SSF53383">
    <property type="entry name" value="PLP-dependent transferases"/>
    <property type="match status" value="1"/>
</dbReference>
<dbReference type="EC" id="2.6.1.11" evidence="6"/>
<dbReference type="Gene3D" id="3.90.1150.10">
    <property type="entry name" value="Aspartate Aminotransferase, domain 1"/>
    <property type="match status" value="1"/>
</dbReference>
<dbReference type="InterPro" id="IPR015422">
    <property type="entry name" value="PyrdxlP-dep_Trfase_small"/>
</dbReference>
<dbReference type="GO" id="GO:0030170">
    <property type="term" value="F:pyridoxal phosphate binding"/>
    <property type="evidence" value="ECO:0007669"/>
    <property type="project" value="InterPro"/>
</dbReference>
<evidence type="ECO:0000256" key="5">
    <source>
        <dbReference type="RuleBase" id="RU003560"/>
    </source>
</evidence>
<keyword evidence="3 6" id="KW-0808">Transferase</keyword>
<dbReference type="InterPro" id="IPR005814">
    <property type="entry name" value="Aminotrans_3"/>
</dbReference>
<dbReference type="Pfam" id="PF00202">
    <property type="entry name" value="Aminotran_3"/>
    <property type="match status" value="1"/>
</dbReference>
<evidence type="ECO:0000256" key="1">
    <source>
        <dbReference type="ARBA" id="ARBA00001933"/>
    </source>
</evidence>
<dbReference type="InterPro" id="IPR015421">
    <property type="entry name" value="PyrdxlP-dep_Trfase_major"/>
</dbReference>
<dbReference type="FunFam" id="3.40.640.10:FF:000004">
    <property type="entry name" value="Acetylornithine aminotransferase"/>
    <property type="match status" value="1"/>
</dbReference>
<comment type="similarity">
    <text evidence="5">Belongs to the class-III pyridoxal-phosphate-dependent aminotransferase family.</text>
</comment>
<keyword evidence="7" id="KW-1185">Reference proteome</keyword>
<protein>
    <submittedName>
        <fullName evidence="6">Acetylornithine transaminase</fullName>
        <ecNumber evidence="6">2.6.1.11</ecNumber>
    </submittedName>
</protein>
<evidence type="ECO:0000256" key="4">
    <source>
        <dbReference type="ARBA" id="ARBA00022898"/>
    </source>
</evidence>
<keyword evidence="4 5" id="KW-0663">Pyridoxal phosphate</keyword>
<dbReference type="InterPro" id="IPR015424">
    <property type="entry name" value="PyrdxlP-dep_Trfase"/>
</dbReference>
<dbReference type="RefSeq" id="WP_317138463.1">
    <property type="nucleotide sequence ID" value="NZ_CP118157.1"/>
</dbReference>